<evidence type="ECO:0000256" key="6">
    <source>
        <dbReference type="SAM" id="Phobius"/>
    </source>
</evidence>
<evidence type="ECO:0000313" key="7">
    <source>
        <dbReference type="EMBL" id="OAX84675.1"/>
    </source>
</evidence>
<proteinExistence type="inferred from homology"/>
<feature type="transmembrane region" description="Helical" evidence="6">
    <location>
        <begin position="61"/>
        <end position="81"/>
    </location>
</feature>
<dbReference type="AlphaFoldDB" id="A0A1B7P6M0"/>
<dbReference type="EMBL" id="LGUA01000057">
    <property type="protein sequence ID" value="OAX84675.1"/>
    <property type="molecule type" value="Genomic_DNA"/>
</dbReference>
<evidence type="ECO:0000256" key="2">
    <source>
        <dbReference type="ARBA" id="ARBA00022692"/>
    </source>
</evidence>
<dbReference type="PANTHER" id="PTHR35042">
    <property type="entry name" value="ANTHRONE OXYGENASE ENCC"/>
    <property type="match status" value="1"/>
</dbReference>
<evidence type="ECO:0000256" key="1">
    <source>
        <dbReference type="ARBA" id="ARBA00004141"/>
    </source>
</evidence>
<comment type="similarity">
    <text evidence="5">Belongs to the anthrone oxygenase family.</text>
</comment>
<dbReference type="InterPro" id="IPR013901">
    <property type="entry name" value="Anthrone_oxy"/>
</dbReference>
<feature type="transmembrane region" description="Helical" evidence="6">
    <location>
        <begin position="101"/>
        <end position="122"/>
    </location>
</feature>
<dbReference type="Proteomes" id="UP000091918">
    <property type="component" value="Unassembled WGS sequence"/>
</dbReference>
<accession>A0A1B7P6M0</accession>
<reference evidence="7 8" key="1">
    <citation type="submission" date="2015-07" db="EMBL/GenBank/DDBJ databases">
        <title>Emmonsia species relationships and genome sequence.</title>
        <authorList>
            <person name="Cuomo C.A."/>
            <person name="Schwartz I.S."/>
            <person name="Kenyon C."/>
            <person name="de Hoog G.S."/>
            <person name="Govender N.P."/>
            <person name="Botha A."/>
            <person name="Moreno L."/>
            <person name="de Vries M."/>
            <person name="Munoz J.F."/>
            <person name="Stielow J.B."/>
        </authorList>
    </citation>
    <scope>NUCLEOTIDE SEQUENCE [LARGE SCALE GENOMIC DNA]</scope>
    <source>
        <strain evidence="7 8">CBS 136260</strain>
    </source>
</reference>
<gene>
    <name evidence="7" type="ORF">ACJ72_00941</name>
</gene>
<sequence length="181" mass="19231">MTSCPTAFRVAQTIGLSGAAWLSGNIAAFSLIVAPSLLISAQETNLAPSTLAKLWRNVYRLGAKQNPPIALSAAASFFYLAWSARSVSGTTLFRETVENTASLYCAAGVLTIAIVPFTLFAMTNTNSALLEEAKLVNLESTVKAGAREQTEHLICQWIKLNGMRSLFPLAGALVGMYATLA</sequence>
<evidence type="ECO:0008006" key="9">
    <source>
        <dbReference type="Google" id="ProtNLM"/>
    </source>
</evidence>
<evidence type="ECO:0000256" key="4">
    <source>
        <dbReference type="ARBA" id="ARBA00023136"/>
    </source>
</evidence>
<dbReference type="PANTHER" id="PTHR35042:SF1">
    <property type="entry name" value="DUF1772-DOMAIN-CONTAINING PROTEIN"/>
    <property type="match status" value="1"/>
</dbReference>
<dbReference type="Pfam" id="PF08592">
    <property type="entry name" value="Anthrone_oxy"/>
    <property type="match status" value="1"/>
</dbReference>
<evidence type="ECO:0000313" key="8">
    <source>
        <dbReference type="Proteomes" id="UP000091918"/>
    </source>
</evidence>
<evidence type="ECO:0000256" key="5">
    <source>
        <dbReference type="ARBA" id="ARBA00034313"/>
    </source>
</evidence>
<protein>
    <recommendedName>
        <fullName evidence="9">DUF1772 domain-containing protein</fullName>
    </recommendedName>
</protein>
<keyword evidence="2 6" id="KW-0812">Transmembrane</keyword>
<comment type="subcellular location">
    <subcellularLocation>
        <location evidence="1">Membrane</location>
        <topology evidence="1">Multi-pass membrane protein</topology>
    </subcellularLocation>
</comment>
<name>A0A1B7P6M0_9EURO</name>
<keyword evidence="3 6" id="KW-1133">Transmembrane helix</keyword>
<dbReference type="OrthoDB" id="5954308at2759"/>
<keyword evidence="8" id="KW-1185">Reference proteome</keyword>
<feature type="transmembrane region" description="Helical" evidence="6">
    <location>
        <begin position="20"/>
        <end position="40"/>
    </location>
</feature>
<keyword evidence="4 6" id="KW-0472">Membrane</keyword>
<comment type="caution">
    <text evidence="7">The sequence shown here is derived from an EMBL/GenBank/DDBJ whole genome shotgun (WGS) entry which is preliminary data.</text>
</comment>
<dbReference type="GO" id="GO:0016020">
    <property type="term" value="C:membrane"/>
    <property type="evidence" value="ECO:0007669"/>
    <property type="project" value="UniProtKB-SubCell"/>
</dbReference>
<organism evidence="7 8">
    <name type="scientific">Emergomyces africanus</name>
    <dbReference type="NCBI Taxonomy" id="1955775"/>
    <lineage>
        <taxon>Eukaryota</taxon>
        <taxon>Fungi</taxon>
        <taxon>Dikarya</taxon>
        <taxon>Ascomycota</taxon>
        <taxon>Pezizomycotina</taxon>
        <taxon>Eurotiomycetes</taxon>
        <taxon>Eurotiomycetidae</taxon>
        <taxon>Onygenales</taxon>
        <taxon>Ajellomycetaceae</taxon>
        <taxon>Emergomyces</taxon>
    </lineage>
</organism>
<evidence type="ECO:0000256" key="3">
    <source>
        <dbReference type="ARBA" id="ARBA00022989"/>
    </source>
</evidence>